<comment type="function">
    <text evidence="8">Uptake of L-lactate across the membrane. Can also transport D-lactate and glycolate.</text>
</comment>
<feature type="transmembrane region" description="Helical" evidence="8">
    <location>
        <begin position="217"/>
        <end position="239"/>
    </location>
</feature>
<dbReference type="GO" id="GO:0015295">
    <property type="term" value="F:solute:proton symporter activity"/>
    <property type="evidence" value="ECO:0007669"/>
    <property type="project" value="TreeGrafter"/>
</dbReference>
<evidence type="ECO:0000256" key="6">
    <source>
        <dbReference type="ARBA" id="ARBA00022989"/>
    </source>
</evidence>
<evidence type="ECO:0000256" key="1">
    <source>
        <dbReference type="ARBA" id="ARBA00004651"/>
    </source>
</evidence>
<dbReference type="GO" id="GO:0005886">
    <property type="term" value="C:plasma membrane"/>
    <property type="evidence" value="ECO:0007669"/>
    <property type="project" value="UniProtKB-SubCell"/>
</dbReference>
<protein>
    <recommendedName>
        <fullName evidence="8">L-lactate permease</fullName>
    </recommendedName>
</protein>
<evidence type="ECO:0000256" key="2">
    <source>
        <dbReference type="ARBA" id="ARBA00010100"/>
    </source>
</evidence>
<evidence type="ECO:0000313" key="9">
    <source>
        <dbReference type="EMBL" id="KAB2330698.1"/>
    </source>
</evidence>
<feature type="transmembrane region" description="Helical" evidence="8">
    <location>
        <begin position="378"/>
        <end position="394"/>
    </location>
</feature>
<feature type="transmembrane region" description="Helical" evidence="8">
    <location>
        <begin position="98"/>
        <end position="117"/>
    </location>
</feature>
<organism evidence="9 10">
    <name type="scientific">Bacillus mesophilum</name>
    <dbReference type="NCBI Taxonomy" id="1071718"/>
    <lineage>
        <taxon>Bacteria</taxon>
        <taxon>Bacillati</taxon>
        <taxon>Bacillota</taxon>
        <taxon>Bacilli</taxon>
        <taxon>Bacillales</taxon>
        <taxon>Bacillaceae</taxon>
        <taxon>Bacillus</taxon>
    </lineage>
</organism>
<keyword evidence="10" id="KW-1185">Reference proteome</keyword>
<dbReference type="GO" id="GO:0015129">
    <property type="term" value="F:lactate transmembrane transporter activity"/>
    <property type="evidence" value="ECO:0007669"/>
    <property type="project" value="UniProtKB-UniRule"/>
</dbReference>
<dbReference type="PANTHER" id="PTHR30003">
    <property type="entry name" value="L-LACTATE PERMEASE"/>
    <property type="match status" value="1"/>
</dbReference>
<dbReference type="Proteomes" id="UP000441354">
    <property type="component" value="Unassembled WGS sequence"/>
</dbReference>
<dbReference type="PANTHER" id="PTHR30003:SF0">
    <property type="entry name" value="GLYCOLATE PERMEASE GLCA-RELATED"/>
    <property type="match status" value="1"/>
</dbReference>
<comment type="similarity">
    <text evidence="2 8">Belongs to the lactate permease family.</text>
</comment>
<gene>
    <name evidence="9" type="ORF">F7732_18845</name>
</gene>
<reference evidence="9 10" key="1">
    <citation type="journal article" date="2014" name="Arch. Microbiol.">
        <title>Bacillus mesophilum sp. nov., strain IITR-54T, a novel 4-chlorobiphenyl dechlorinating bacterium.</title>
        <authorList>
            <person name="Manickam N."/>
            <person name="Singh N.K."/>
            <person name="Bajaj A."/>
            <person name="Kumar R.M."/>
            <person name="Kaur G."/>
            <person name="Kaur N."/>
            <person name="Bala M."/>
            <person name="Kumar A."/>
            <person name="Mayilraj S."/>
        </authorList>
    </citation>
    <scope>NUCLEOTIDE SEQUENCE [LARGE SCALE GENOMIC DNA]</scope>
    <source>
        <strain evidence="9 10">IITR-54</strain>
    </source>
</reference>
<keyword evidence="5 8" id="KW-0812">Transmembrane</keyword>
<feature type="transmembrane region" description="Helical" evidence="8">
    <location>
        <begin position="35"/>
        <end position="55"/>
    </location>
</feature>
<feature type="transmembrane region" description="Helical" evidence="8">
    <location>
        <begin position="179"/>
        <end position="205"/>
    </location>
</feature>
<evidence type="ECO:0000256" key="5">
    <source>
        <dbReference type="ARBA" id="ARBA00022692"/>
    </source>
</evidence>
<proteinExistence type="inferred from homology"/>
<comment type="subcellular location">
    <subcellularLocation>
        <location evidence="1 8">Cell membrane</location>
        <topology evidence="1 8">Multi-pass membrane protein</topology>
    </subcellularLocation>
</comment>
<keyword evidence="3 8" id="KW-0813">Transport</keyword>
<sequence length="526" mass="55441">MLLLIALSAIIAPFLFLVVLRMSAAKGMAISSVIVILLALTVWGMEGQVVLSSVFQGTHKTLTILWILFGALVLLNTLQNTGAVDRINQGFQSISGDMRVQVIVVAFLFGALIEGAAGFGTPAMVTGPLLLALGFRPLVAAIIALIADSTSVMFGAVGTPVAVGLSNIPNADTSFFHDIAVTVTSLDLLAGTFIPFILMVVLSAVSGDGLKGALPMLPWTLFIGVIYTASAFGVASLFGHEFVSILAALITLVVATLTASKGILLPKTEWKKAMREDFIVSNQRSSMSIITAWSPYIIVVALLLLTRIVPWLKEFTQTAIDFTWTNILGIEGVTSAWEFLYSPGTVLTLAAIFAFIIQRKSHSAFTQASKKALSTMKITSISLIATLAMVQVFVNSGINANDLNSMPQYIAESLANSLGSVWIFVAPFLGELGAFITGSATVSTLTFSPIQYNVAEAIGLDINIVLAVQLIGAAAGNMICVHNVVAASAVVGLSGKEGEIIRKTLGPAIVYGVLAGISGFLFLNFF</sequence>
<accession>A0A7V7RJ57</accession>
<evidence type="ECO:0000256" key="4">
    <source>
        <dbReference type="ARBA" id="ARBA00022475"/>
    </source>
</evidence>
<feature type="transmembrane region" description="Helical" evidence="8">
    <location>
        <begin position="464"/>
        <end position="493"/>
    </location>
</feature>
<feature type="transmembrane region" description="Helical" evidence="8">
    <location>
        <begin position="286"/>
        <end position="305"/>
    </location>
</feature>
<evidence type="ECO:0000256" key="3">
    <source>
        <dbReference type="ARBA" id="ARBA00022448"/>
    </source>
</evidence>
<dbReference type="InterPro" id="IPR003804">
    <property type="entry name" value="Lactate_perm"/>
</dbReference>
<dbReference type="EMBL" id="WBOT01000007">
    <property type="protein sequence ID" value="KAB2330698.1"/>
    <property type="molecule type" value="Genomic_DNA"/>
</dbReference>
<keyword evidence="6 8" id="KW-1133">Transmembrane helix</keyword>
<keyword evidence="7 8" id="KW-0472">Membrane</keyword>
<dbReference type="AlphaFoldDB" id="A0A7V7RJ57"/>
<feature type="transmembrane region" description="Helical" evidence="8">
    <location>
        <begin position="505"/>
        <end position="525"/>
    </location>
</feature>
<dbReference type="Pfam" id="PF02652">
    <property type="entry name" value="Lactate_perm"/>
    <property type="match status" value="1"/>
</dbReference>
<dbReference type="RefSeq" id="WP_151575626.1">
    <property type="nucleotide sequence ID" value="NZ_WBOT01000007.1"/>
</dbReference>
<feature type="transmembrane region" description="Helical" evidence="8">
    <location>
        <begin position="245"/>
        <end position="265"/>
    </location>
</feature>
<comment type="caution">
    <text evidence="9">The sequence shown here is derived from an EMBL/GenBank/DDBJ whole genome shotgun (WGS) entry which is preliminary data.</text>
</comment>
<evidence type="ECO:0000313" key="10">
    <source>
        <dbReference type="Proteomes" id="UP000441354"/>
    </source>
</evidence>
<dbReference type="OrthoDB" id="9761056at2"/>
<feature type="transmembrane region" description="Helical" evidence="8">
    <location>
        <begin position="339"/>
        <end position="357"/>
    </location>
</feature>
<feature type="transmembrane region" description="Helical" evidence="8">
    <location>
        <begin position="129"/>
        <end position="147"/>
    </location>
</feature>
<keyword evidence="4 8" id="KW-1003">Cell membrane</keyword>
<evidence type="ECO:0000256" key="8">
    <source>
        <dbReference type="RuleBase" id="RU365092"/>
    </source>
</evidence>
<feature type="transmembrane region" description="Helical" evidence="8">
    <location>
        <begin position="62"/>
        <end position="78"/>
    </location>
</feature>
<evidence type="ECO:0000256" key="7">
    <source>
        <dbReference type="ARBA" id="ARBA00023136"/>
    </source>
</evidence>
<name>A0A7V7RJ57_9BACI</name>